<accession>A0AAV9JXM4</accession>
<keyword evidence="2" id="KW-1185">Reference proteome</keyword>
<gene>
    <name evidence="1" type="ORF">LTR36_003311</name>
</gene>
<comment type="caution">
    <text evidence="1">The sequence shown here is derived from an EMBL/GenBank/DDBJ whole genome shotgun (WGS) entry which is preliminary data.</text>
</comment>
<dbReference type="Proteomes" id="UP001324427">
    <property type="component" value="Unassembled WGS sequence"/>
</dbReference>
<evidence type="ECO:0000313" key="2">
    <source>
        <dbReference type="Proteomes" id="UP001324427"/>
    </source>
</evidence>
<proteinExistence type="predicted"/>
<name>A0AAV9JXM4_9PEZI</name>
<protein>
    <submittedName>
        <fullName evidence="1">Uncharacterized protein</fullName>
    </submittedName>
</protein>
<reference evidence="1 2" key="1">
    <citation type="submission" date="2021-11" db="EMBL/GenBank/DDBJ databases">
        <title>Black yeast isolated from Biological Soil Crust.</title>
        <authorList>
            <person name="Kurbessoian T."/>
        </authorList>
    </citation>
    <scope>NUCLEOTIDE SEQUENCE [LARGE SCALE GENOMIC DNA]</scope>
    <source>
        <strain evidence="1 2">CCFEE 5522</strain>
    </source>
</reference>
<organism evidence="1 2">
    <name type="scientific">Oleoguttula mirabilis</name>
    <dbReference type="NCBI Taxonomy" id="1507867"/>
    <lineage>
        <taxon>Eukaryota</taxon>
        <taxon>Fungi</taxon>
        <taxon>Dikarya</taxon>
        <taxon>Ascomycota</taxon>
        <taxon>Pezizomycotina</taxon>
        <taxon>Dothideomycetes</taxon>
        <taxon>Dothideomycetidae</taxon>
        <taxon>Mycosphaerellales</taxon>
        <taxon>Teratosphaeriaceae</taxon>
        <taxon>Oleoguttula</taxon>
    </lineage>
</organism>
<sequence length="340" mass="38529">MAETTRCYILELPRELRNYIYDELTHDVCISADVAHVDGDVSLAGPNLRLDGSYLSEVLLVNRQIHDEYAERVSSRARLFVSLLDNPPDSYEQGWRCSTNKLDLRRGFPVDLLKQVKRCVIFFAWGDVWQLLELAMLDSFISLPVSQPREQGELAWTPSKALCEELKTLLSRLGALLSESAHIRVAFDLDKYPDANDPYGMIGLEDVDGEMPSQGQMEANQSMFHRDTFLALATDDSVKWPKPGHLEILFFCTTPLYCTLAANSEEVMESRRAFQTGLARDLVLLEHENSTEVVYWVLGAQDEENSWRGFWPEMLGISVESADQTAMVYGSEAEDYSPII</sequence>
<evidence type="ECO:0000313" key="1">
    <source>
        <dbReference type="EMBL" id="KAK4550344.1"/>
    </source>
</evidence>
<dbReference type="AlphaFoldDB" id="A0AAV9JXM4"/>
<dbReference type="EMBL" id="JAVFHQ010000002">
    <property type="protein sequence ID" value="KAK4550344.1"/>
    <property type="molecule type" value="Genomic_DNA"/>
</dbReference>